<evidence type="ECO:0008006" key="4">
    <source>
        <dbReference type="Google" id="ProtNLM"/>
    </source>
</evidence>
<evidence type="ECO:0000313" key="2">
    <source>
        <dbReference type="EMBL" id="REL30228.1"/>
    </source>
</evidence>
<keyword evidence="1" id="KW-0472">Membrane</keyword>
<dbReference type="EMBL" id="QUOT01000001">
    <property type="protein sequence ID" value="REL30228.1"/>
    <property type="molecule type" value="Genomic_DNA"/>
</dbReference>
<comment type="caution">
    <text evidence="2">The sequence shown here is derived from an EMBL/GenBank/DDBJ whole genome shotgun (WGS) entry which is preliminary data.</text>
</comment>
<dbReference type="InterPro" id="IPR014717">
    <property type="entry name" value="Transl_elong_EF1B/ribsomal_bS6"/>
</dbReference>
<evidence type="ECO:0000313" key="3">
    <source>
        <dbReference type="Proteomes" id="UP000256899"/>
    </source>
</evidence>
<sequence length="190" mass="21135">MRELLNNKPLMLGVIAFLAAIKFILLPVLDWQEDKLTSIGVLEERLLKTERLLSNESKMAEAVSSLSVKVGGLDDLLFTQGQDVVQFQLGHQEVIEGLLSENKLSVKRTSWLMPSKTDEYEEHKVEITVSGSFKQLMTSLLAIEGLKPKVALASYTMNISRMKASSLRLGRVSGKITFAVWRKPGGQTSE</sequence>
<gene>
    <name evidence="2" type="ORF">DXX94_05635</name>
</gene>
<keyword evidence="1" id="KW-0812">Transmembrane</keyword>
<keyword evidence="1" id="KW-1133">Transmembrane helix</keyword>
<dbReference type="AlphaFoldDB" id="A0A3E0TZY9"/>
<keyword evidence="3" id="KW-1185">Reference proteome</keyword>
<reference evidence="3" key="1">
    <citation type="submission" date="2018-08" db="EMBL/GenBank/DDBJ databases">
        <title>Thalassotalea euphylliae genome.</title>
        <authorList>
            <person name="Summers S."/>
            <person name="Rice S.A."/>
            <person name="Freckelton M.L."/>
            <person name="Nedved B.T."/>
            <person name="Hadfield M.G."/>
        </authorList>
    </citation>
    <scope>NUCLEOTIDE SEQUENCE [LARGE SCALE GENOMIC DNA]</scope>
    <source>
        <strain evidence="3">H3</strain>
    </source>
</reference>
<evidence type="ECO:0000256" key="1">
    <source>
        <dbReference type="SAM" id="Phobius"/>
    </source>
</evidence>
<accession>A0A3E0TZY9</accession>
<dbReference type="Gene3D" id="3.30.70.60">
    <property type="match status" value="1"/>
</dbReference>
<proteinExistence type="predicted"/>
<feature type="transmembrane region" description="Helical" evidence="1">
    <location>
        <begin position="12"/>
        <end position="29"/>
    </location>
</feature>
<dbReference type="Proteomes" id="UP000256899">
    <property type="component" value="Unassembled WGS sequence"/>
</dbReference>
<dbReference type="RefSeq" id="WP_116014436.1">
    <property type="nucleotide sequence ID" value="NZ_QUOT01000001.1"/>
</dbReference>
<protein>
    <recommendedName>
        <fullName evidence="4">General secretion pathway protein GspM</fullName>
    </recommendedName>
</protein>
<organism evidence="2 3">
    <name type="scientific">Thalassotalea euphylliae</name>
    <dbReference type="NCBI Taxonomy" id="1655234"/>
    <lineage>
        <taxon>Bacteria</taxon>
        <taxon>Pseudomonadati</taxon>
        <taxon>Pseudomonadota</taxon>
        <taxon>Gammaproteobacteria</taxon>
        <taxon>Alteromonadales</taxon>
        <taxon>Colwelliaceae</taxon>
        <taxon>Thalassotalea</taxon>
    </lineage>
</organism>
<name>A0A3E0TZY9_9GAMM</name>